<protein>
    <submittedName>
        <fullName evidence="2">Uncharacterized protein</fullName>
    </submittedName>
</protein>
<sequence length="70" mass="8581">MPKRKYPMLRKYNNEKIKAVKKKREKKNVLDEEFQEESDEQDNDQEENKEIDEEEKIRTRLLATTLVLKK</sequence>
<dbReference type="Proteomes" id="UP000266861">
    <property type="component" value="Unassembled WGS sequence"/>
</dbReference>
<feature type="region of interest" description="Disordered" evidence="1">
    <location>
        <begin position="20"/>
        <end position="54"/>
    </location>
</feature>
<proteinExistence type="predicted"/>
<name>A0A397H5B2_9GLOM</name>
<dbReference type="AlphaFoldDB" id="A0A397H5B2"/>
<gene>
    <name evidence="2" type="ORF">Glove_396g91</name>
</gene>
<organism evidence="2 3">
    <name type="scientific">Diversispora epigaea</name>
    <dbReference type="NCBI Taxonomy" id="1348612"/>
    <lineage>
        <taxon>Eukaryota</taxon>
        <taxon>Fungi</taxon>
        <taxon>Fungi incertae sedis</taxon>
        <taxon>Mucoromycota</taxon>
        <taxon>Glomeromycotina</taxon>
        <taxon>Glomeromycetes</taxon>
        <taxon>Diversisporales</taxon>
        <taxon>Diversisporaceae</taxon>
        <taxon>Diversispora</taxon>
    </lineage>
</organism>
<accession>A0A397H5B2</accession>
<keyword evidence="3" id="KW-1185">Reference proteome</keyword>
<evidence type="ECO:0000256" key="1">
    <source>
        <dbReference type="SAM" id="MobiDB-lite"/>
    </source>
</evidence>
<comment type="caution">
    <text evidence="2">The sequence shown here is derived from an EMBL/GenBank/DDBJ whole genome shotgun (WGS) entry which is preliminary data.</text>
</comment>
<evidence type="ECO:0000313" key="2">
    <source>
        <dbReference type="EMBL" id="RHZ56874.1"/>
    </source>
</evidence>
<feature type="compositionally biased region" description="Acidic residues" evidence="1">
    <location>
        <begin position="31"/>
        <end position="54"/>
    </location>
</feature>
<evidence type="ECO:0000313" key="3">
    <source>
        <dbReference type="Proteomes" id="UP000266861"/>
    </source>
</evidence>
<reference evidence="2 3" key="1">
    <citation type="submission" date="2018-08" db="EMBL/GenBank/DDBJ databases">
        <title>Genome and evolution of the arbuscular mycorrhizal fungus Diversispora epigaea (formerly Glomus versiforme) and its bacterial endosymbionts.</title>
        <authorList>
            <person name="Sun X."/>
            <person name="Fei Z."/>
            <person name="Harrison M."/>
        </authorList>
    </citation>
    <scope>NUCLEOTIDE SEQUENCE [LARGE SCALE GENOMIC DNA]</scope>
    <source>
        <strain evidence="2 3">IT104</strain>
    </source>
</reference>
<dbReference type="EMBL" id="PQFF01000353">
    <property type="protein sequence ID" value="RHZ56874.1"/>
    <property type="molecule type" value="Genomic_DNA"/>
</dbReference>